<accession>V8C695</accession>
<dbReference type="STRING" id="1073376.HMPREF1202_01305"/>
<evidence type="ECO:0000313" key="3">
    <source>
        <dbReference type="Proteomes" id="UP000018683"/>
    </source>
</evidence>
<dbReference type="Proteomes" id="UP000018683">
    <property type="component" value="Unassembled WGS sequence"/>
</dbReference>
<feature type="transmembrane region" description="Helical" evidence="1">
    <location>
        <begin position="12"/>
        <end position="32"/>
    </location>
</feature>
<evidence type="ECO:0000313" key="2">
    <source>
        <dbReference type="EMBL" id="ETD22582.1"/>
    </source>
</evidence>
<evidence type="ECO:0000256" key="1">
    <source>
        <dbReference type="SAM" id="Phobius"/>
    </source>
</evidence>
<dbReference type="HOGENOM" id="CLU_218717_3_0_9"/>
<organism evidence="2 3">
    <name type="scientific">[Ruminococcus] lactaris CC59_002D</name>
    <dbReference type="NCBI Taxonomy" id="1073376"/>
    <lineage>
        <taxon>Bacteria</taxon>
        <taxon>Bacillati</taxon>
        <taxon>Bacillota</taxon>
        <taxon>Clostridia</taxon>
        <taxon>Lachnospirales</taxon>
        <taxon>Lachnospiraceae</taxon>
        <taxon>Mediterraneibacter</taxon>
    </lineage>
</organism>
<keyword evidence="1" id="KW-0472">Membrane</keyword>
<keyword evidence="1" id="KW-0812">Transmembrane</keyword>
<comment type="caution">
    <text evidence="2">The sequence shown here is derived from an EMBL/GenBank/DDBJ whole genome shotgun (WGS) entry which is preliminary data.</text>
</comment>
<name>V8C695_9FIRM</name>
<keyword evidence="1" id="KW-1133">Transmembrane helix</keyword>
<evidence type="ECO:0008006" key="4">
    <source>
        <dbReference type="Google" id="ProtNLM"/>
    </source>
</evidence>
<reference evidence="2 3" key="1">
    <citation type="submission" date="2013-10" db="EMBL/GenBank/DDBJ databases">
        <title>The Genome Sequence of Ruminococcus lactaris CC59_002D.</title>
        <authorList>
            <consortium name="The Broad Institute Genomics Platform"/>
            <person name="Earl A."/>
            <person name="Allen-Vercoe E."/>
            <person name="Daigneault M."/>
            <person name="Young S.K."/>
            <person name="Zeng Q."/>
            <person name="Gargeya S."/>
            <person name="Fitzgerald M."/>
            <person name="Abouelleil A."/>
            <person name="Alvarado L."/>
            <person name="Chapman S.B."/>
            <person name="Gainer-Dewar J."/>
            <person name="Goldberg J."/>
            <person name="Griggs A."/>
            <person name="Gujja S."/>
            <person name="Hansen M."/>
            <person name="Howarth C."/>
            <person name="Imamovic A."/>
            <person name="Ireland A."/>
            <person name="Larimer J."/>
            <person name="McCowan C."/>
            <person name="Murphy C."/>
            <person name="Pearson M."/>
            <person name="Poon T.W."/>
            <person name="Priest M."/>
            <person name="Roberts A."/>
            <person name="Saif S."/>
            <person name="Shea T."/>
            <person name="Sykes S."/>
            <person name="Wortman J."/>
            <person name="Nusbaum C."/>
            <person name="Birren B."/>
        </authorList>
    </citation>
    <scope>NUCLEOTIDE SEQUENCE [LARGE SCALE GENOMIC DNA]</scope>
    <source>
        <strain evidence="2 3">CC59_002D</strain>
    </source>
</reference>
<dbReference type="EMBL" id="AZJE01000016">
    <property type="protein sequence ID" value="ETD22582.1"/>
    <property type="molecule type" value="Genomic_DNA"/>
</dbReference>
<dbReference type="AlphaFoldDB" id="V8C695"/>
<sequence>MNFYDKKVRRLISVIILVVILAMVATMVIPYLI</sequence>
<gene>
    <name evidence="2" type="ORF">HMPREF1202_01305</name>
</gene>
<proteinExistence type="predicted"/>
<protein>
    <recommendedName>
        <fullName evidence="4">DUF4044 domain-containing protein</fullName>
    </recommendedName>
</protein>